<dbReference type="Gene3D" id="3.80.30.30">
    <property type="match status" value="1"/>
</dbReference>
<dbReference type="RefSeq" id="WP_413779665.1">
    <property type="nucleotide sequence ID" value="NZ_JAUOZS010000001.1"/>
</dbReference>
<sequence length="264" mass="29911">MDPFTRERAGTGVDEWAKHRYNIGRGCSHNCAYCYARADAVDRWKRIRPEDWTTERINQAAVDKRWYSKADDVIMFPTTHDITSIYLESAVIALSRMLAAGNDVLIVSKPHLDCIERLCAELTDYRRQILFRFTIGSMDADTCALWEPGAPPPEERIKSLLFARAAGFNTSVSIEPNLGGVLNAVSVVEAVDIYVTHDIWIGKMNKIDQRVKEQSPELAEAIARLKVAQNDTNTMLLYHCLRQNPKVAWKDSIREVVARCSVPQ</sequence>
<keyword evidence="7" id="KW-1185">Reference proteome</keyword>
<dbReference type="InterPro" id="IPR007197">
    <property type="entry name" value="rSAM"/>
</dbReference>
<gene>
    <name evidence="5" type="ORF">Q4T40_07820</name>
    <name evidence="6" type="ORF">Q4T40_11465</name>
</gene>
<evidence type="ECO:0000256" key="3">
    <source>
        <dbReference type="ARBA" id="ARBA00023014"/>
    </source>
</evidence>
<evidence type="ECO:0000313" key="6">
    <source>
        <dbReference type="EMBL" id="MDT8901866.1"/>
    </source>
</evidence>
<dbReference type="SFLD" id="SFLDS00029">
    <property type="entry name" value="Radical_SAM"/>
    <property type="match status" value="1"/>
</dbReference>
<accession>A0ABU3P1B1</accession>
<dbReference type="EMBL" id="JAUOZS010000001">
    <property type="protein sequence ID" value="MDT8901141.1"/>
    <property type="molecule type" value="Genomic_DNA"/>
</dbReference>
<evidence type="ECO:0000256" key="1">
    <source>
        <dbReference type="ARBA" id="ARBA00022723"/>
    </source>
</evidence>
<keyword evidence="1" id="KW-0479">Metal-binding</keyword>
<dbReference type="InterPro" id="IPR040086">
    <property type="entry name" value="MJ0683-like"/>
</dbReference>
<name>A0ABU3P1B1_9FIRM</name>
<evidence type="ECO:0000256" key="2">
    <source>
        <dbReference type="ARBA" id="ARBA00023004"/>
    </source>
</evidence>
<keyword evidence="3" id="KW-0411">Iron-sulfur</keyword>
<proteinExistence type="predicted"/>
<dbReference type="PANTHER" id="PTHR43432:SF3">
    <property type="entry name" value="SLR0285 PROTEIN"/>
    <property type="match status" value="1"/>
</dbReference>
<feature type="domain" description="Radical SAM core" evidence="4">
    <location>
        <begin position="21"/>
        <end position="175"/>
    </location>
</feature>
<reference evidence="6 7" key="1">
    <citation type="submission" date="2023-07" db="EMBL/GenBank/DDBJ databases">
        <title>The novel representative of Negativicutes class, Anaeroselena agilis gen. nov. sp. nov.</title>
        <authorList>
            <person name="Prokofeva M.I."/>
            <person name="Elcheninov A.G."/>
            <person name="Klyukina A."/>
            <person name="Kublanov I.V."/>
            <person name="Frolov E.N."/>
            <person name="Podosokorskaya O.A."/>
        </authorList>
    </citation>
    <scope>NUCLEOTIDE SEQUENCE [LARGE SCALE GENOMIC DNA]</scope>
    <source>
        <strain evidence="6 7">4137-cl</strain>
    </source>
</reference>
<evidence type="ECO:0000313" key="7">
    <source>
        <dbReference type="Proteomes" id="UP001254848"/>
    </source>
</evidence>
<protein>
    <submittedName>
        <fullName evidence="6">Radical SAM protein</fullName>
    </submittedName>
</protein>
<organism evidence="6 7">
    <name type="scientific">Anaeroselena agilis</name>
    <dbReference type="NCBI Taxonomy" id="3063788"/>
    <lineage>
        <taxon>Bacteria</taxon>
        <taxon>Bacillati</taxon>
        <taxon>Bacillota</taxon>
        <taxon>Negativicutes</taxon>
        <taxon>Acetonemataceae</taxon>
        <taxon>Anaeroselena</taxon>
    </lineage>
</organism>
<comment type="caution">
    <text evidence="6">The sequence shown here is derived from an EMBL/GenBank/DDBJ whole genome shotgun (WGS) entry which is preliminary data.</text>
</comment>
<dbReference type="Pfam" id="PF04055">
    <property type="entry name" value="Radical_SAM"/>
    <property type="match status" value="1"/>
</dbReference>
<evidence type="ECO:0000313" key="5">
    <source>
        <dbReference type="EMBL" id="MDT8901141.1"/>
    </source>
</evidence>
<dbReference type="EMBL" id="JAUOZS010000001">
    <property type="protein sequence ID" value="MDT8901866.1"/>
    <property type="molecule type" value="Genomic_DNA"/>
</dbReference>
<evidence type="ECO:0000259" key="4">
    <source>
        <dbReference type="Pfam" id="PF04055"/>
    </source>
</evidence>
<keyword evidence="2" id="KW-0408">Iron</keyword>
<dbReference type="PANTHER" id="PTHR43432">
    <property type="entry name" value="SLR0285 PROTEIN"/>
    <property type="match status" value="1"/>
</dbReference>
<dbReference type="Proteomes" id="UP001254848">
    <property type="component" value="Unassembled WGS sequence"/>
</dbReference>